<proteinExistence type="predicted"/>
<gene>
    <name evidence="1" type="ORF">GCM10011335_37660</name>
</gene>
<accession>A0A916Y4Y6</accession>
<name>A0A916Y4Y6_9HYPH</name>
<evidence type="ECO:0000313" key="2">
    <source>
        <dbReference type="Proteomes" id="UP000613160"/>
    </source>
</evidence>
<dbReference type="EMBL" id="BMJJ01000009">
    <property type="protein sequence ID" value="GGD31070.1"/>
    <property type="molecule type" value="Genomic_DNA"/>
</dbReference>
<dbReference type="AlphaFoldDB" id="A0A916Y4Y6"/>
<evidence type="ECO:0000313" key="1">
    <source>
        <dbReference type="EMBL" id="GGD31070.1"/>
    </source>
</evidence>
<organism evidence="1 2">
    <name type="scientific">Aureimonas glaciei</name>
    <dbReference type="NCBI Taxonomy" id="1776957"/>
    <lineage>
        <taxon>Bacteria</taxon>
        <taxon>Pseudomonadati</taxon>
        <taxon>Pseudomonadota</taxon>
        <taxon>Alphaproteobacteria</taxon>
        <taxon>Hyphomicrobiales</taxon>
        <taxon>Aurantimonadaceae</taxon>
        <taxon>Aureimonas</taxon>
    </lineage>
</organism>
<sequence>MLTYFVVQTFEIGKRGMLIADPAVQMQSAGQATRTAERLALKKAGVVAFSRTGDPETGDFDDAKILYIHGQVPAEMAEAA</sequence>
<comment type="caution">
    <text evidence="1">The sequence shown here is derived from an EMBL/GenBank/DDBJ whole genome shotgun (WGS) entry which is preliminary data.</text>
</comment>
<protein>
    <submittedName>
        <fullName evidence="1">Uncharacterized protein</fullName>
    </submittedName>
</protein>
<reference evidence="1" key="1">
    <citation type="journal article" date="2014" name="Int. J. Syst. Evol. Microbiol.">
        <title>Complete genome sequence of Corynebacterium casei LMG S-19264T (=DSM 44701T), isolated from a smear-ripened cheese.</title>
        <authorList>
            <consortium name="US DOE Joint Genome Institute (JGI-PGF)"/>
            <person name="Walter F."/>
            <person name="Albersmeier A."/>
            <person name="Kalinowski J."/>
            <person name="Ruckert C."/>
        </authorList>
    </citation>
    <scope>NUCLEOTIDE SEQUENCE</scope>
    <source>
        <strain evidence="1">CGMCC 1.15493</strain>
    </source>
</reference>
<dbReference type="RefSeq" id="WP_188853590.1">
    <property type="nucleotide sequence ID" value="NZ_BMJJ01000009.1"/>
</dbReference>
<dbReference type="Proteomes" id="UP000613160">
    <property type="component" value="Unassembled WGS sequence"/>
</dbReference>
<keyword evidence="2" id="KW-1185">Reference proteome</keyword>
<reference evidence="1" key="2">
    <citation type="submission" date="2020-09" db="EMBL/GenBank/DDBJ databases">
        <authorList>
            <person name="Sun Q."/>
            <person name="Zhou Y."/>
        </authorList>
    </citation>
    <scope>NUCLEOTIDE SEQUENCE</scope>
    <source>
        <strain evidence="1">CGMCC 1.15493</strain>
    </source>
</reference>